<evidence type="ECO:0000313" key="7">
    <source>
        <dbReference type="WBParaSite" id="GPLIN_000980300"/>
    </source>
</evidence>
<dbReference type="FunFam" id="2.70.50.40:FF:000003">
    <property type="entry name" value="UNC119 homologue, putative"/>
    <property type="match status" value="1"/>
</dbReference>
<dbReference type="Gene3D" id="2.70.50.40">
    <property type="entry name" value="GMP phosphodiesterase, delta subunit"/>
    <property type="match status" value="1"/>
</dbReference>
<keyword evidence="2" id="KW-0813">Transport</keyword>
<evidence type="ECO:0000256" key="1">
    <source>
        <dbReference type="ARBA" id="ARBA00008102"/>
    </source>
</evidence>
<dbReference type="AlphaFoldDB" id="A0A183CAA3"/>
<dbReference type="GO" id="GO:0060271">
    <property type="term" value="P:cilium assembly"/>
    <property type="evidence" value="ECO:0007669"/>
    <property type="project" value="TreeGrafter"/>
</dbReference>
<reference evidence="7" key="2">
    <citation type="submission" date="2016-06" db="UniProtKB">
        <authorList>
            <consortium name="WormBaseParasite"/>
        </authorList>
    </citation>
    <scope>IDENTIFICATION</scope>
</reference>
<feature type="domain" description="GMP phosphodiesterase delta subunit" evidence="5">
    <location>
        <begin position="412"/>
        <end position="580"/>
    </location>
</feature>
<proteinExistence type="inferred from homology"/>
<dbReference type="InterPro" id="IPR051519">
    <property type="entry name" value="PDE6D_unc-119_myristoyl-bd"/>
</dbReference>
<protein>
    <submittedName>
        <fullName evidence="7">GMP_PDE_delta domain-containing protein</fullName>
    </submittedName>
</protein>
<dbReference type="PANTHER" id="PTHR12951:SF1">
    <property type="entry name" value="PROTEIN UNC-119 HOMOLOG"/>
    <property type="match status" value="1"/>
</dbReference>
<dbReference type="InterPro" id="IPR008015">
    <property type="entry name" value="PDED_dom"/>
</dbReference>
<dbReference type="Pfam" id="PF05351">
    <property type="entry name" value="GMP_PDE_delta"/>
    <property type="match status" value="1"/>
</dbReference>
<evidence type="ECO:0000259" key="5">
    <source>
        <dbReference type="Pfam" id="PF05351"/>
    </source>
</evidence>
<keyword evidence="4" id="KW-0446">Lipid-binding</keyword>
<dbReference type="InterPro" id="IPR013083">
    <property type="entry name" value="Znf_RING/FYVE/PHD"/>
</dbReference>
<keyword evidence="3" id="KW-0653">Protein transport</keyword>
<reference evidence="6" key="1">
    <citation type="submission" date="2014-05" db="EMBL/GenBank/DDBJ databases">
        <title>The genome and life-stage specific transcriptomes of Globodera pallida elucidate key aspects of plant parasitism by a cyst nematode.</title>
        <authorList>
            <person name="Cotton J.A."/>
            <person name="Lilley C.J."/>
            <person name="Jones L.M."/>
            <person name="Kikuchi T."/>
            <person name="Reid A.J."/>
            <person name="Thorpe P."/>
            <person name="Tsai I.J."/>
            <person name="Beasley H."/>
            <person name="Blok V."/>
            <person name="Cock P.J.A."/>
            <person name="Van den Akker S.E."/>
            <person name="Holroyd N."/>
            <person name="Hunt M."/>
            <person name="Mantelin S."/>
            <person name="Naghra H."/>
            <person name="Pain A."/>
            <person name="Palomares-Rius J.E."/>
            <person name="Zarowiecki M."/>
            <person name="Berriman M."/>
            <person name="Jones J.T."/>
            <person name="Urwin P.E."/>
        </authorList>
    </citation>
    <scope>NUCLEOTIDE SEQUENCE [LARGE SCALE GENOMIC DNA]</scope>
    <source>
        <strain evidence="6">Lindley</strain>
    </source>
</reference>
<dbReference type="GO" id="GO:0042953">
    <property type="term" value="P:lipoprotein transport"/>
    <property type="evidence" value="ECO:0007669"/>
    <property type="project" value="TreeGrafter"/>
</dbReference>
<evidence type="ECO:0000313" key="6">
    <source>
        <dbReference type="Proteomes" id="UP000050741"/>
    </source>
</evidence>
<dbReference type="InterPro" id="IPR037036">
    <property type="entry name" value="PDED_dom_sf"/>
</dbReference>
<dbReference type="SUPFAM" id="SSF81296">
    <property type="entry name" value="E set domains"/>
    <property type="match status" value="1"/>
</dbReference>
<dbReference type="SUPFAM" id="SSF57903">
    <property type="entry name" value="FYVE/PHD zinc finger"/>
    <property type="match status" value="1"/>
</dbReference>
<sequence length="582" mass="66068">MVSCDFCDTCFCLDCPNPPFTALPNERWMCSFHIEPFIDVYLLSSKRITDRMALWKQHTKLQKTDSFRSVISNFYKKIEAENTKRGSELEANSPKRRKKPAQCTFKVESLVKRAYAFAEHCISEEQQKNEETPSSPIDVGSPDDARLSIAVEALIKMHNQSDDVKEGDSYQDATFDTKCGDDGVLASALESNTNVEQPRLCFFNPGLLNRKLPIFAALKILSGADKNVTDSEFLIPVQSPFVTLGPLKVNSLHNIDLSGFTHCKMLGTQQALIFFDKAKLAFEMVAANLFVDESFSFHKCAKSARRSADFVSDCACQRAEVGDESAFWLLDPTRGIVPSQKSAVLWNGAIIRIGCLPPVGQLSTKLVLRRGAGANDIRAPITEAELKVMEVVMPDDVLRLNCITKEFLCRPEDNVYDIEFVRFKVRDIDSETVLFEINKPPGSYESEIGDNGGEVEEEGSVDEGEKPFTPRFIRYYFKPSFLRLRHIGATMEFVVGDKPINNFRMIERHYFRDRLLKSFDFDFGFIIPNSRNSCEHIYHIPHLCDALIDEMIEAPFETKSDSFYFVDNKLVMHNKADYCYLE</sequence>
<accession>A0A183CAA3</accession>
<evidence type="ECO:0000256" key="3">
    <source>
        <dbReference type="ARBA" id="ARBA00022927"/>
    </source>
</evidence>
<name>A0A183CAA3_GLOPA</name>
<dbReference type="InterPro" id="IPR014756">
    <property type="entry name" value="Ig_E-set"/>
</dbReference>
<evidence type="ECO:0000256" key="2">
    <source>
        <dbReference type="ARBA" id="ARBA00022448"/>
    </source>
</evidence>
<evidence type="ECO:0000256" key="4">
    <source>
        <dbReference type="ARBA" id="ARBA00023121"/>
    </source>
</evidence>
<comment type="similarity">
    <text evidence="1">Belongs to the PDE6D/unc-119 family.</text>
</comment>
<dbReference type="InterPro" id="IPR011011">
    <property type="entry name" value="Znf_FYVE_PHD"/>
</dbReference>
<dbReference type="GO" id="GO:0007399">
    <property type="term" value="P:nervous system development"/>
    <property type="evidence" value="ECO:0007669"/>
    <property type="project" value="TreeGrafter"/>
</dbReference>
<dbReference type="PANTHER" id="PTHR12951">
    <property type="entry name" value="RETINAL PROTEIN 4"/>
    <property type="match status" value="1"/>
</dbReference>
<dbReference type="GO" id="GO:0005929">
    <property type="term" value="C:cilium"/>
    <property type="evidence" value="ECO:0007669"/>
    <property type="project" value="TreeGrafter"/>
</dbReference>
<keyword evidence="6" id="KW-1185">Reference proteome</keyword>
<dbReference type="GO" id="GO:0008289">
    <property type="term" value="F:lipid binding"/>
    <property type="evidence" value="ECO:0007669"/>
    <property type="project" value="UniProtKB-KW"/>
</dbReference>
<organism evidence="6 7">
    <name type="scientific">Globodera pallida</name>
    <name type="common">Potato cyst nematode worm</name>
    <name type="synonym">Heterodera pallida</name>
    <dbReference type="NCBI Taxonomy" id="36090"/>
    <lineage>
        <taxon>Eukaryota</taxon>
        <taxon>Metazoa</taxon>
        <taxon>Ecdysozoa</taxon>
        <taxon>Nematoda</taxon>
        <taxon>Chromadorea</taxon>
        <taxon>Rhabditida</taxon>
        <taxon>Tylenchina</taxon>
        <taxon>Tylenchomorpha</taxon>
        <taxon>Tylenchoidea</taxon>
        <taxon>Heteroderidae</taxon>
        <taxon>Heteroderinae</taxon>
        <taxon>Globodera</taxon>
    </lineage>
</organism>
<dbReference type="Proteomes" id="UP000050741">
    <property type="component" value="Unassembled WGS sequence"/>
</dbReference>
<dbReference type="WBParaSite" id="GPLIN_000980300">
    <property type="protein sequence ID" value="GPLIN_000980300"/>
    <property type="gene ID" value="GPLIN_000980300"/>
</dbReference>
<dbReference type="Gene3D" id="3.30.40.10">
    <property type="entry name" value="Zinc/RING finger domain, C3HC4 (zinc finger)"/>
    <property type="match status" value="1"/>
</dbReference>